<protein>
    <submittedName>
        <fullName evidence="1">Uncharacterized protein</fullName>
    </submittedName>
</protein>
<name>A0A5J4V380_9EUKA</name>
<evidence type="ECO:0000313" key="1">
    <source>
        <dbReference type="EMBL" id="KAA6376505.1"/>
    </source>
</evidence>
<gene>
    <name evidence="1" type="ORF">EZS28_027967</name>
</gene>
<dbReference type="EMBL" id="SNRW01010470">
    <property type="protein sequence ID" value="KAA6376505.1"/>
    <property type="molecule type" value="Genomic_DNA"/>
</dbReference>
<proteinExistence type="predicted"/>
<reference evidence="1 2" key="1">
    <citation type="submission" date="2019-03" db="EMBL/GenBank/DDBJ databases">
        <title>Single cell metagenomics reveals metabolic interactions within the superorganism composed of flagellate Streblomastix strix and complex community of Bacteroidetes bacteria on its surface.</title>
        <authorList>
            <person name="Treitli S.C."/>
            <person name="Kolisko M."/>
            <person name="Husnik F."/>
            <person name="Keeling P."/>
            <person name="Hampl V."/>
        </authorList>
    </citation>
    <scope>NUCLEOTIDE SEQUENCE [LARGE SCALE GENOMIC DNA]</scope>
    <source>
        <strain evidence="1">ST1C</strain>
    </source>
</reference>
<dbReference type="Proteomes" id="UP000324800">
    <property type="component" value="Unassembled WGS sequence"/>
</dbReference>
<sequence length="497" mass="55189">LQEIRDIASGKSNAHVFSTQKELNNWQSIQDYVANLAIGNNLYIVDKKVNDYWCDGTDFKILETELLDMINVISTLGAATGGDMAITDISISGNTLTLAKNTIFITTDYDQNTNGSKTFISTIHSIGISVQNYDNNNDNNNDDLAGGGVRAISDITVIIELRNYYNKSQAYLQTDINNLLNKKAKIGDSYTKGEDDLLLFAKAGNIKLIDSYQKTQTYNLLNQNANSGDSCIYGEDNILLVTNADKTQQIDSYIKTEIDQLMLQIEVGDVDLNNYYTKTKTDELLEGKVGIKFISAFGAIYDETQDSVANTYLTISKTFTSNINATDFVKAGKNNTSVLLGGGGDVLLSSFGGLELVNITYTYNEVSLTQIVVEKCFREGYLINFYAEIYMGAGTGTSCASVAVCILDNAGFPKYVVQADDIIFAGSPSLVAHISLFRFGTDGKVKIYIFIKWWCRWVSWQPNSIYQRQISCLRLITKQFDSQNLSNKTIRIILDRQ</sequence>
<dbReference type="AlphaFoldDB" id="A0A5J4V380"/>
<evidence type="ECO:0000313" key="2">
    <source>
        <dbReference type="Proteomes" id="UP000324800"/>
    </source>
</evidence>
<comment type="caution">
    <text evidence="1">The sequence shown here is derived from an EMBL/GenBank/DDBJ whole genome shotgun (WGS) entry which is preliminary data.</text>
</comment>
<feature type="non-terminal residue" evidence="1">
    <location>
        <position position="1"/>
    </location>
</feature>
<organism evidence="1 2">
    <name type="scientific">Streblomastix strix</name>
    <dbReference type="NCBI Taxonomy" id="222440"/>
    <lineage>
        <taxon>Eukaryota</taxon>
        <taxon>Metamonada</taxon>
        <taxon>Preaxostyla</taxon>
        <taxon>Oxymonadida</taxon>
        <taxon>Streblomastigidae</taxon>
        <taxon>Streblomastix</taxon>
    </lineage>
</organism>
<accession>A0A5J4V380</accession>